<name>A0A9N8WIT7_9GLOM</name>
<protein>
    <submittedName>
        <fullName evidence="6">5559_t:CDS:1</fullName>
    </submittedName>
</protein>
<evidence type="ECO:0000256" key="4">
    <source>
        <dbReference type="ARBA" id="ARBA00022857"/>
    </source>
</evidence>
<dbReference type="SUPFAM" id="SSF51905">
    <property type="entry name" value="FAD/NAD(P)-binding domain"/>
    <property type="match status" value="2"/>
</dbReference>
<dbReference type="GO" id="GO:0004499">
    <property type="term" value="F:N,N-dimethylaniline monooxygenase activity"/>
    <property type="evidence" value="ECO:0007669"/>
    <property type="project" value="InterPro"/>
</dbReference>
<evidence type="ECO:0000313" key="6">
    <source>
        <dbReference type="EMBL" id="CAG8491143.1"/>
    </source>
</evidence>
<evidence type="ECO:0000256" key="5">
    <source>
        <dbReference type="ARBA" id="ARBA00023002"/>
    </source>
</evidence>
<dbReference type="EMBL" id="CAJVPS010000505">
    <property type="protein sequence ID" value="CAG8491143.1"/>
    <property type="molecule type" value="Genomic_DNA"/>
</dbReference>
<feature type="non-terminal residue" evidence="6">
    <location>
        <position position="531"/>
    </location>
</feature>
<dbReference type="InterPro" id="IPR000960">
    <property type="entry name" value="Flavin_mOase"/>
</dbReference>
<keyword evidence="4" id="KW-0521">NADP</keyword>
<dbReference type="Gene3D" id="3.50.50.60">
    <property type="entry name" value="FAD/NAD(P)-binding domain"/>
    <property type="match status" value="2"/>
</dbReference>
<dbReference type="Pfam" id="PF00743">
    <property type="entry name" value="FMO-like"/>
    <property type="match status" value="3"/>
</dbReference>
<sequence length="531" mass="61526">PQGKMQEKYEFPKRMKRVCVIGAGAAGLITTKNLRDEGLEVNVYERNAQLGGVWCYFDKPDVRSTFPQTSPFFDTLLEVPSILPAKTIHVSSKNSHDNKVPEEYATPLYKDLHTNFPHQLMSFVNSPFPENIPMFPNHAIVSKYLIDFAKDHALINLIEFQTSVERVRENESNDGWKVVLRHYEKKNDLESKIECYWREEEFDAVVVCNGHYNVPYVPEFEGLEEWSKQFPDTLYHSKYFREPNDFIDKTVLVVGSSASGTDISRIIARINKKSVYQSIRTPSMFSELNEKTSIIIKPTIKRFIIINDSSSKKGIIEFIDGSILSDVDVIIFATGYLYSFPFLRDLSYSPSVDGNSSNLPENKILLKNGKRVFNIYKQIFYIPNPTLSFVGLPYMVAPFPISQFQSLFIAKVLAEKVFLPSQDKMRQESKEEEESKILEIVKQDSKVSDELPYLMNPTKTVDITLIERLFHGLRTEEHQYINDLIEWINHDAIIGNTDENIVKIEKLPLWRVEMRRNLLSLRKEHLEHFRD</sequence>
<keyword evidence="5" id="KW-0560">Oxidoreductase</keyword>
<gene>
    <name evidence="6" type="ORF">ALEPTO_LOCUS2993</name>
</gene>
<dbReference type="InterPro" id="IPR050346">
    <property type="entry name" value="FMO-like"/>
</dbReference>
<evidence type="ECO:0000256" key="1">
    <source>
        <dbReference type="ARBA" id="ARBA00009183"/>
    </source>
</evidence>
<dbReference type="OrthoDB" id="66881at2759"/>
<evidence type="ECO:0000256" key="2">
    <source>
        <dbReference type="ARBA" id="ARBA00022630"/>
    </source>
</evidence>
<dbReference type="GO" id="GO:0050660">
    <property type="term" value="F:flavin adenine dinucleotide binding"/>
    <property type="evidence" value="ECO:0007669"/>
    <property type="project" value="InterPro"/>
</dbReference>
<dbReference type="Proteomes" id="UP000789508">
    <property type="component" value="Unassembled WGS sequence"/>
</dbReference>
<keyword evidence="3" id="KW-0274">FAD</keyword>
<evidence type="ECO:0000313" key="7">
    <source>
        <dbReference type="Proteomes" id="UP000789508"/>
    </source>
</evidence>
<dbReference type="InterPro" id="IPR020946">
    <property type="entry name" value="Flavin_mOase-like"/>
</dbReference>
<dbReference type="PRINTS" id="PR00419">
    <property type="entry name" value="ADXRDTASE"/>
</dbReference>
<comment type="caution">
    <text evidence="6">The sequence shown here is derived from an EMBL/GenBank/DDBJ whole genome shotgun (WGS) entry which is preliminary data.</text>
</comment>
<keyword evidence="7" id="KW-1185">Reference proteome</keyword>
<dbReference type="AlphaFoldDB" id="A0A9N8WIT7"/>
<dbReference type="PIRSF" id="PIRSF000332">
    <property type="entry name" value="FMO"/>
    <property type="match status" value="1"/>
</dbReference>
<reference evidence="6" key="1">
    <citation type="submission" date="2021-06" db="EMBL/GenBank/DDBJ databases">
        <authorList>
            <person name="Kallberg Y."/>
            <person name="Tangrot J."/>
            <person name="Rosling A."/>
        </authorList>
    </citation>
    <scope>NUCLEOTIDE SEQUENCE</scope>
    <source>
        <strain evidence="6">FL130A</strain>
    </source>
</reference>
<keyword evidence="2" id="KW-0285">Flavoprotein</keyword>
<organism evidence="6 7">
    <name type="scientific">Ambispora leptoticha</name>
    <dbReference type="NCBI Taxonomy" id="144679"/>
    <lineage>
        <taxon>Eukaryota</taxon>
        <taxon>Fungi</taxon>
        <taxon>Fungi incertae sedis</taxon>
        <taxon>Mucoromycota</taxon>
        <taxon>Glomeromycotina</taxon>
        <taxon>Glomeromycetes</taxon>
        <taxon>Archaeosporales</taxon>
        <taxon>Ambisporaceae</taxon>
        <taxon>Ambispora</taxon>
    </lineage>
</organism>
<proteinExistence type="inferred from homology"/>
<dbReference type="InterPro" id="IPR036188">
    <property type="entry name" value="FAD/NAD-bd_sf"/>
</dbReference>
<dbReference type="PANTHER" id="PTHR23023">
    <property type="entry name" value="DIMETHYLANILINE MONOOXYGENASE"/>
    <property type="match status" value="1"/>
</dbReference>
<evidence type="ECO:0000256" key="3">
    <source>
        <dbReference type="ARBA" id="ARBA00022827"/>
    </source>
</evidence>
<dbReference type="GO" id="GO:0050661">
    <property type="term" value="F:NADP binding"/>
    <property type="evidence" value="ECO:0007669"/>
    <property type="project" value="InterPro"/>
</dbReference>
<accession>A0A9N8WIT7</accession>
<comment type="similarity">
    <text evidence="1">Belongs to the FMO family.</text>
</comment>